<reference evidence="2" key="1">
    <citation type="submission" date="2016-10" db="EMBL/GenBank/DDBJ databases">
        <authorList>
            <person name="Varghese N."/>
            <person name="Submissions S."/>
        </authorList>
    </citation>
    <scope>NUCLEOTIDE SEQUENCE [LARGE SCALE GENOMIC DNA]</scope>
    <source>
        <strain evidence="2">DSM 173</strain>
    </source>
</reference>
<dbReference type="Proteomes" id="UP000198672">
    <property type="component" value="Unassembled WGS sequence"/>
</dbReference>
<dbReference type="InterPro" id="IPR029045">
    <property type="entry name" value="ClpP/crotonase-like_dom_sf"/>
</dbReference>
<dbReference type="Gene3D" id="3.90.226.10">
    <property type="entry name" value="2-enoyl-CoA Hydratase, Chain A, domain 1"/>
    <property type="match status" value="1"/>
</dbReference>
<evidence type="ECO:0000313" key="2">
    <source>
        <dbReference type="Proteomes" id="UP000198672"/>
    </source>
</evidence>
<accession>A0A1H3AKD8</accession>
<proteinExistence type="predicted"/>
<evidence type="ECO:0000313" key="1">
    <source>
        <dbReference type="EMBL" id="SDX30157.1"/>
    </source>
</evidence>
<gene>
    <name evidence="1" type="ORF">SAMN05421644_10117</name>
</gene>
<protein>
    <submittedName>
        <fullName evidence="1">Uncharacterized protein</fullName>
    </submittedName>
</protein>
<dbReference type="SUPFAM" id="SSF52096">
    <property type="entry name" value="ClpP/crotonase"/>
    <property type="match status" value="1"/>
</dbReference>
<organism evidence="1 2">
    <name type="scientific">Allochromatium warmingii</name>
    <name type="common">Chromatium warmingii</name>
    <dbReference type="NCBI Taxonomy" id="61595"/>
    <lineage>
        <taxon>Bacteria</taxon>
        <taxon>Pseudomonadati</taxon>
        <taxon>Pseudomonadota</taxon>
        <taxon>Gammaproteobacteria</taxon>
        <taxon>Chromatiales</taxon>
        <taxon>Chromatiaceae</taxon>
        <taxon>Allochromatium</taxon>
    </lineage>
</organism>
<dbReference type="RefSeq" id="WP_177168947.1">
    <property type="nucleotide sequence ID" value="NZ_FNOW01000001.1"/>
</dbReference>
<dbReference type="STRING" id="61595.SAMN05421644_10117"/>
<name>A0A1H3AKD8_ALLWA</name>
<sequence length="292" mass="31495">MFGLKRRALFGLLGGISLLLLGCVPPPERSEAEAETPASRLTLNREALLVTIASCHLLRVGQTNDVASTDATVIIAADKYRLSITSIVERANRLVMDYAQRPLELINQAVEACNQLAELTDTAPALVRFEPDGTLRTAWLRLDGVEITTGFAQRTITELRLRKAIGLVINSPGGSVDEARKLGRYLRANGLRTAVDDYCASACIDVLAGGVERYATPLARIGVHQSKVPPRYSSHEGGQLYVADSFLYLREMGVDADVAIAAATVPNNRVLIISPAEALNARLITGVVEGFE</sequence>
<dbReference type="PROSITE" id="PS51257">
    <property type="entry name" value="PROKAR_LIPOPROTEIN"/>
    <property type="match status" value="1"/>
</dbReference>
<dbReference type="EMBL" id="FNOW01000001">
    <property type="protein sequence ID" value="SDX30157.1"/>
    <property type="molecule type" value="Genomic_DNA"/>
</dbReference>
<keyword evidence="2" id="KW-1185">Reference proteome</keyword>
<dbReference type="AlphaFoldDB" id="A0A1H3AKD8"/>